<dbReference type="GO" id="GO:0006508">
    <property type="term" value="P:proteolysis"/>
    <property type="evidence" value="ECO:0007669"/>
    <property type="project" value="UniProtKB-KW"/>
</dbReference>
<name>A0A1A2NN93_MYCSD</name>
<feature type="domain" description="Peptidase S9A N-terminal" evidence="5">
    <location>
        <begin position="13"/>
        <end position="407"/>
    </location>
</feature>
<feature type="domain" description="Peptidase S9 prolyl oligopeptidase catalytic" evidence="4">
    <location>
        <begin position="481"/>
        <end position="684"/>
    </location>
</feature>
<dbReference type="InterPro" id="IPR001375">
    <property type="entry name" value="Peptidase_S9_cat"/>
</dbReference>
<evidence type="ECO:0000256" key="2">
    <source>
        <dbReference type="ARBA" id="ARBA00022801"/>
    </source>
</evidence>
<dbReference type="InterPro" id="IPR051167">
    <property type="entry name" value="Prolyl_oligopep/macrocyclase"/>
</dbReference>
<keyword evidence="1" id="KW-0645">Protease</keyword>
<dbReference type="SUPFAM" id="SSF50993">
    <property type="entry name" value="Peptidase/esterase 'gauge' domain"/>
    <property type="match status" value="1"/>
</dbReference>
<accession>A0A1A2NN93</accession>
<evidence type="ECO:0000259" key="5">
    <source>
        <dbReference type="Pfam" id="PF02897"/>
    </source>
</evidence>
<dbReference type="RefSeq" id="WP_064922909.1">
    <property type="nucleotide sequence ID" value="NZ_LZJK01000123.1"/>
</dbReference>
<gene>
    <name evidence="6" type="ORF">A5710_02430</name>
</gene>
<dbReference type="PANTHER" id="PTHR42881:SF13">
    <property type="entry name" value="PROLYL ENDOPEPTIDASE"/>
    <property type="match status" value="1"/>
</dbReference>
<dbReference type="Pfam" id="PF00326">
    <property type="entry name" value="Peptidase_S9"/>
    <property type="match status" value="1"/>
</dbReference>
<dbReference type="AlphaFoldDB" id="A0A1A2NN93"/>
<dbReference type="SUPFAM" id="SSF53474">
    <property type="entry name" value="alpha/beta-Hydrolases"/>
    <property type="match status" value="1"/>
</dbReference>
<comment type="caution">
    <text evidence="6">The sequence shown here is derived from an EMBL/GenBank/DDBJ whole genome shotgun (WGS) entry which is preliminary data.</text>
</comment>
<evidence type="ECO:0000256" key="1">
    <source>
        <dbReference type="ARBA" id="ARBA00022670"/>
    </source>
</evidence>
<evidence type="ECO:0000259" key="4">
    <source>
        <dbReference type="Pfam" id="PF00326"/>
    </source>
</evidence>
<reference evidence="7" key="1">
    <citation type="submission" date="2016-06" db="EMBL/GenBank/DDBJ databases">
        <authorList>
            <person name="Sutton G."/>
            <person name="Brinkac L."/>
            <person name="Sanka R."/>
            <person name="Adams M."/>
            <person name="Lau E."/>
            <person name="Sam S."/>
            <person name="Sreng N."/>
            <person name="Him V."/>
            <person name="Kerleguer A."/>
            <person name="Cheng S."/>
        </authorList>
    </citation>
    <scope>NUCLEOTIDE SEQUENCE [LARGE SCALE GENOMIC DNA]</scope>
    <source>
        <strain evidence="7">E1876</strain>
    </source>
</reference>
<dbReference type="InterPro" id="IPR023302">
    <property type="entry name" value="Pept_S9A_N"/>
</dbReference>
<dbReference type="InterPro" id="IPR002470">
    <property type="entry name" value="Peptidase_S9A"/>
</dbReference>
<dbReference type="EMBL" id="LZKG01000095">
    <property type="protein sequence ID" value="OBI28970.1"/>
    <property type="molecule type" value="Genomic_DNA"/>
</dbReference>
<organism evidence="6 7">
    <name type="scientific">Mycolicibacter sinensis (strain JDM601)</name>
    <name type="common">Mycobacterium sinense</name>
    <dbReference type="NCBI Taxonomy" id="875328"/>
    <lineage>
        <taxon>Bacteria</taxon>
        <taxon>Bacillati</taxon>
        <taxon>Actinomycetota</taxon>
        <taxon>Actinomycetes</taxon>
        <taxon>Mycobacteriales</taxon>
        <taxon>Mycobacteriaceae</taxon>
        <taxon>Mycolicibacter</taxon>
    </lineage>
</organism>
<keyword evidence="2" id="KW-0378">Hydrolase</keyword>
<keyword evidence="3" id="KW-0720">Serine protease</keyword>
<dbReference type="Pfam" id="PF02897">
    <property type="entry name" value="Peptidase_S9_N"/>
    <property type="match status" value="1"/>
</dbReference>
<dbReference type="GO" id="GO:0004252">
    <property type="term" value="F:serine-type endopeptidase activity"/>
    <property type="evidence" value="ECO:0007669"/>
    <property type="project" value="InterPro"/>
</dbReference>
<dbReference type="PRINTS" id="PR00862">
    <property type="entry name" value="PROLIGOPTASE"/>
</dbReference>
<dbReference type="InterPro" id="IPR029058">
    <property type="entry name" value="AB_hydrolase_fold"/>
</dbReference>
<dbReference type="GO" id="GO:0005829">
    <property type="term" value="C:cytosol"/>
    <property type="evidence" value="ECO:0007669"/>
    <property type="project" value="TreeGrafter"/>
</dbReference>
<evidence type="ECO:0000256" key="3">
    <source>
        <dbReference type="ARBA" id="ARBA00022825"/>
    </source>
</evidence>
<evidence type="ECO:0000313" key="6">
    <source>
        <dbReference type="EMBL" id="OBI28970.1"/>
    </source>
</evidence>
<protein>
    <submittedName>
        <fullName evidence="6">Prolyl oligopeptidase</fullName>
    </submittedName>
</protein>
<dbReference type="Gene3D" id="3.40.50.1820">
    <property type="entry name" value="alpha/beta hydrolase"/>
    <property type="match status" value="1"/>
</dbReference>
<evidence type="ECO:0000313" key="7">
    <source>
        <dbReference type="Proteomes" id="UP000093943"/>
    </source>
</evidence>
<dbReference type="PANTHER" id="PTHR42881">
    <property type="entry name" value="PROLYL ENDOPEPTIDASE"/>
    <property type="match status" value="1"/>
</dbReference>
<dbReference type="Gene3D" id="2.130.10.120">
    <property type="entry name" value="Prolyl oligopeptidase, N-terminal domain"/>
    <property type="match status" value="1"/>
</dbReference>
<proteinExistence type="predicted"/>
<dbReference type="GO" id="GO:0070012">
    <property type="term" value="F:oligopeptidase activity"/>
    <property type="evidence" value="ECO:0007669"/>
    <property type="project" value="TreeGrafter"/>
</dbReference>
<sequence>MASMASQASQAADHVDDPYLWLEDITGEPSLDWVRAHNAPTVDEFAGDDFEAMRTAALDVLDTDARIPYVRRRGEFLYNFWRDAANPRGLWRRTTLDSYRSAAPEWDVLIDVDELGRTDDTNWVWAGATVIEPELTRALVSLSRGGSDAVVVREFDMATREFISPAAGGFQLPEAKTRIGWEDEDTVLVGTDFGPDSLTESGYPRIVKRWRRGRPLADAELVFAGETTDVVVAAGRDRTPGFERTLVSRAVDFFNDEVYELRGDPGQQELIRIDAPTDATVSVHRQWILIDLRTDWDTGTASYRAGSLLAADYEDFLAGTAQCRVVFEPDAHTALHHYAWTRDRLILVTLHDVASRVEVVTPGDWRRRPIAEVPANTNTVIAAADDTGDEIFLDSSGFDRPSRLLHGPVDGELTEIKSAPAFFDADGLQVTQYFATSKDGTAIPYFVVRPEGATGPTLLGGYGGFEVARTPGYDGVLGRLWLARGGTYVLANIRGGGEYGPGWHTQAMRAGRHLVAEDFAAVATDLVDREITTVAQLGAIGGSNGGLLMGIMLTAYPQHFGALVCQVPLLDMRRYHLLLAGASWVAEYGDPDNAEDWEFISKYSPYQNISADATYPPVLITTSTRDDRVHPGHARKMTAALQDAGHRVWYYENIEGGHGGAADNAQAAFKSALSFAFLWRMLGSRR</sequence>
<dbReference type="Proteomes" id="UP000093943">
    <property type="component" value="Unassembled WGS sequence"/>
</dbReference>